<evidence type="ECO:0000313" key="2">
    <source>
        <dbReference type="Proteomes" id="UP000799777"/>
    </source>
</evidence>
<proteinExistence type="predicted"/>
<name>A0A9P4LL30_9PLEO</name>
<comment type="caution">
    <text evidence="1">The sequence shown here is derived from an EMBL/GenBank/DDBJ whole genome shotgun (WGS) entry which is preliminary data.</text>
</comment>
<organism evidence="1 2">
    <name type="scientific">Setomelanomma holmii</name>
    <dbReference type="NCBI Taxonomy" id="210430"/>
    <lineage>
        <taxon>Eukaryota</taxon>
        <taxon>Fungi</taxon>
        <taxon>Dikarya</taxon>
        <taxon>Ascomycota</taxon>
        <taxon>Pezizomycotina</taxon>
        <taxon>Dothideomycetes</taxon>
        <taxon>Pleosporomycetidae</taxon>
        <taxon>Pleosporales</taxon>
        <taxon>Pleosporineae</taxon>
        <taxon>Phaeosphaeriaceae</taxon>
        <taxon>Setomelanomma</taxon>
    </lineage>
</organism>
<dbReference type="Proteomes" id="UP000799777">
    <property type="component" value="Unassembled WGS sequence"/>
</dbReference>
<dbReference type="OrthoDB" id="3350591at2759"/>
<keyword evidence="2" id="KW-1185">Reference proteome</keyword>
<dbReference type="AlphaFoldDB" id="A0A9P4LL30"/>
<gene>
    <name evidence="1" type="ORF">EK21DRAFT_90805</name>
</gene>
<reference evidence="1" key="1">
    <citation type="journal article" date="2020" name="Stud. Mycol.">
        <title>101 Dothideomycetes genomes: a test case for predicting lifestyles and emergence of pathogens.</title>
        <authorList>
            <person name="Haridas S."/>
            <person name="Albert R."/>
            <person name="Binder M."/>
            <person name="Bloem J."/>
            <person name="Labutti K."/>
            <person name="Salamov A."/>
            <person name="Andreopoulos B."/>
            <person name="Baker S."/>
            <person name="Barry K."/>
            <person name="Bills G."/>
            <person name="Bluhm B."/>
            <person name="Cannon C."/>
            <person name="Castanera R."/>
            <person name="Culley D."/>
            <person name="Daum C."/>
            <person name="Ezra D."/>
            <person name="Gonzalez J."/>
            <person name="Henrissat B."/>
            <person name="Kuo A."/>
            <person name="Liang C."/>
            <person name="Lipzen A."/>
            <person name="Lutzoni F."/>
            <person name="Magnuson J."/>
            <person name="Mondo S."/>
            <person name="Nolan M."/>
            <person name="Ohm R."/>
            <person name="Pangilinan J."/>
            <person name="Park H.-J."/>
            <person name="Ramirez L."/>
            <person name="Alfaro M."/>
            <person name="Sun H."/>
            <person name="Tritt A."/>
            <person name="Yoshinaga Y."/>
            <person name="Zwiers L.-H."/>
            <person name="Turgeon B."/>
            <person name="Goodwin S."/>
            <person name="Spatafora J."/>
            <person name="Crous P."/>
            <person name="Grigoriev I."/>
        </authorList>
    </citation>
    <scope>NUCLEOTIDE SEQUENCE</scope>
    <source>
        <strain evidence="1">CBS 110217</strain>
    </source>
</reference>
<dbReference type="InterPro" id="IPR053204">
    <property type="entry name" value="Oxopyrrolidines_Biosynth-assoc"/>
</dbReference>
<sequence>MSDEHVYTGEEGKDEFRVLDSLVDHENMTPKQAAQQIVELTLAPKKYSRQLGDHCYFTARGLITAAARSTPDQQSKLVAFFHELRSKTVTNPSTGKPLEHEGRIIWTGLPTFGYTIADEMHSIPAPNHTPQQAKKWENTMAFFAQLDASTRDPDLAFTHTWALTFIICALREAPTANHELRVRLACTWYIYDAEKIWSKVPDEQDFTLTNWQQWKHRLEKLRSSFSDQGTRSMVDKALVEIERVERT</sequence>
<protein>
    <submittedName>
        <fullName evidence="1">Uncharacterized protein</fullName>
    </submittedName>
</protein>
<dbReference type="Pfam" id="PF12311">
    <property type="entry name" value="DUF3632"/>
    <property type="match status" value="1"/>
</dbReference>
<dbReference type="PANTHER" id="PTHR38797">
    <property type="entry name" value="NUCLEAR PORE COMPLEX PROTEIN NUP85-RELATED"/>
    <property type="match status" value="1"/>
</dbReference>
<accession>A0A9P4LL30</accession>
<evidence type="ECO:0000313" key="1">
    <source>
        <dbReference type="EMBL" id="KAF2028247.1"/>
    </source>
</evidence>
<dbReference type="EMBL" id="ML978215">
    <property type="protein sequence ID" value="KAF2028247.1"/>
    <property type="molecule type" value="Genomic_DNA"/>
</dbReference>
<dbReference type="InterPro" id="IPR022085">
    <property type="entry name" value="OpdG"/>
</dbReference>
<dbReference type="PANTHER" id="PTHR38797:SF6">
    <property type="match status" value="1"/>
</dbReference>